<dbReference type="PANTHER" id="PTHR22914:SF13">
    <property type="entry name" value="CHITIN SYNTHASE"/>
    <property type="match status" value="1"/>
</dbReference>
<comment type="subcellular location">
    <subcellularLocation>
        <location evidence="1">Cell membrane</location>
        <topology evidence="1">Multi-pass membrane protein</topology>
    </subcellularLocation>
</comment>
<evidence type="ECO:0000256" key="1">
    <source>
        <dbReference type="ARBA" id="ARBA00004651"/>
    </source>
</evidence>
<keyword evidence="10 12" id="KW-0505">Motor protein</keyword>
<keyword evidence="8 12" id="KW-0518">Myosin</keyword>
<keyword evidence="9 14" id="KW-0472">Membrane</keyword>
<feature type="transmembrane region" description="Helical" evidence="14">
    <location>
        <begin position="1533"/>
        <end position="1552"/>
    </location>
</feature>
<name>A0A1R1Y5V5_9FUNG</name>
<accession>A0A1R1Y5V5</accession>
<feature type="compositionally biased region" description="Acidic residues" evidence="13">
    <location>
        <begin position="1166"/>
        <end position="1183"/>
    </location>
</feature>
<proteinExistence type="inferred from homology"/>
<feature type="compositionally biased region" description="Polar residues" evidence="13">
    <location>
        <begin position="1"/>
        <end position="11"/>
    </location>
</feature>
<keyword evidence="3" id="KW-1003">Cell membrane</keyword>
<evidence type="ECO:0000259" key="16">
    <source>
        <dbReference type="PROSITE" id="PS51998"/>
    </source>
</evidence>
<evidence type="ECO:0000256" key="12">
    <source>
        <dbReference type="PROSITE-ProRule" id="PRU00782"/>
    </source>
</evidence>
<dbReference type="EC" id="2.4.1.16" evidence="2"/>
<dbReference type="GO" id="GO:0030428">
    <property type="term" value="C:cell septum"/>
    <property type="evidence" value="ECO:0007669"/>
    <property type="project" value="TreeGrafter"/>
</dbReference>
<feature type="compositionally biased region" description="Basic and acidic residues" evidence="13">
    <location>
        <begin position="120"/>
        <end position="134"/>
    </location>
</feature>
<evidence type="ECO:0000256" key="5">
    <source>
        <dbReference type="ARBA" id="ARBA00022679"/>
    </source>
</evidence>
<dbReference type="GO" id="GO:0005524">
    <property type="term" value="F:ATP binding"/>
    <property type="evidence" value="ECO:0007669"/>
    <property type="project" value="UniProtKB-UniRule"/>
</dbReference>
<feature type="transmembrane region" description="Helical" evidence="14">
    <location>
        <begin position="1954"/>
        <end position="1975"/>
    </location>
</feature>
<dbReference type="PROSITE" id="PS51998">
    <property type="entry name" value="DEK_C"/>
    <property type="match status" value="1"/>
</dbReference>
<dbReference type="GO" id="GO:0005886">
    <property type="term" value="C:plasma membrane"/>
    <property type="evidence" value="ECO:0007669"/>
    <property type="project" value="UniProtKB-SubCell"/>
</dbReference>
<dbReference type="Gene3D" id="3.40.850.10">
    <property type="entry name" value="Kinesin motor domain"/>
    <property type="match status" value="1"/>
</dbReference>
<feature type="transmembrane region" description="Helical" evidence="14">
    <location>
        <begin position="1899"/>
        <end position="1917"/>
    </location>
</feature>
<dbReference type="CDD" id="cd04190">
    <property type="entry name" value="Chitin_synth_C"/>
    <property type="match status" value="1"/>
</dbReference>
<protein>
    <recommendedName>
        <fullName evidence="2">chitin synthase</fullName>
        <ecNumber evidence="2">2.4.1.16</ecNumber>
    </recommendedName>
</protein>
<dbReference type="PRINTS" id="PR00193">
    <property type="entry name" value="MYOSINHEAVY"/>
</dbReference>
<dbReference type="GO" id="GO:0003774">
    <property type="term" value="F:cytoskeletal motor activity"/>
    <property type="evidence" value="ECO:0007669"/>
    <property type="project" value="UniProtKB-UniRule"/>
</dbReference>
<evidence type="ECO:0000256" key="8">
    <source>
        <dbReference type="ARBA" id="ARBA00023123"/>
    </source>
</evidence>
<dbReference type="Gene3D" id="1.20.120.720">
    <property type="entry name" value="Myosin VI head, motor domain, U50 subdomain"/>
    <property type="match status" value="1"/>
</dbReference>
<dbReference type="GO" id="GO:0006031">
    <property type="term" value="P:chitin biosynthetic process"/>
    <property type="evidence" value="ECO:0007669"/>
    <property type="project" value="TreeGrafter"/>
</dbReference>
<dbReference type="GO" id="GO:0003779">
    <property type="term" value="F:actin binding"/>
    <property type="evidence" value="ECO:0007669"/>
    <property type="project" value="UniProtKB-KW"/>
</dbReference>
<feature type="domain" description="DEK-C" evidence="16">
    <location>
        <begin position="2361"/>
        <end position="2416"/>
    </location>
</feature>
<feature type="region of interest" description="Disordered" evidence="13">
    <location>
        <begin position="1138"/>
        <end position="1185"/>
    </location>
</feature>
<dbReference type="Pfam" id="PF03142">
    <property type="entry name" value="Chitin_synth_2"/>
    <property type="match status" value="1"/>
</dbReference>
<comment type="caution">
    <text evidence="12">Lacks conserved residue(s) required for the propagation of feature annotation.</text>
</comment>
<keyword evidence="11" id="KW-0325">Glycoprotein</keyword>
<dbReference type="Gene3D" id="3.90.550.10">
    <property type="entry name" value="Spore Coat Polysaccharide Biosynthesis Protein SpsA, Chain A"/>
    <property type="match status" value="1"/>
</dbReference>
<dbReference type="InterPro" id="IPR004835">
    <property type="entry name" value="Chitin_synth"/>
</dbReference>
<dbReference type="SUPFAM" id="SSF53448">
    <property type="entry name" value="Nucleotide-diphospho-sugar transferases"/>
    <property type="match status" value="1"/>
</dbReference>
<feature type="compositionally biased region" description="Basic and acidic residues" evidence="13">
    <location>
        <begin position="1145"/>
        <end position="1155"/>
    </location>
</feature>
<dbReference type="Proteomes" id="UP000187283">
    <property type="component" value="Unassembled WGS sequence"/>
</dbReference>
<dbReference type="Pfam" id="PF08766">
    <property type="entry name" value="DEK_C"/>
    <property type="match status" value="1"/>
</dbReference>
<keyword evidence="5" id="KW-0808">Transferase</keyword>
<dbReference type="Gene3D" id="1.20.58.530">
    <property type="match status" value="1"/>
</dbReference>
<dbReference type="OrthoDB" id="370884at2759"/>
<dbReference type="STRING" id="133412.A0A1R1Y5V5"/>
<keyword evidence="12" id="KW-0547">Nucleotide-binding</keyword>
<keyword evidence="12" id="KW-0009">Actin-binding</keyword>
<dbReference type="Pfam" id="PF00063">
    <property type="entry name" value="Myosin_head"/>
    <property type="match status" value="1"/>
</dbReference>
<reference evidence="17 18" key="1">
    <citation type="submission" date="2017-01" db="EMBL/GenBank/DDBJ databases">
        <authorList>
            <person name="Mah S.A."/>
            <person name="Swanson W.J."/>
            <person name="Moy G.W."/>
            <person name="Vacquier V.D."/>
        </authorList>
    </citation>
    <scope>NUCLEOTIDE SEQUENCE [LARGE SCALE GENOMIC DNA]</scope>
    <source>
        <strain evidence="17 18">GSMNP</strain>
    </source>
</reference>
<evidence type="ECO:0000256" key="14">
    <source>
        <dbReference type="SAM" id="Phobius"/>
    </source>
</evidence>
<evidence type="ECO:0000256" key="3">
    <source>
        <dbReference type="ARBA" id="ARBA00022475"/>
    </source>
</evidence>
<dbReference type="InterPro" id="IPR036961">
    <property type="entry name" value="Kinesin_motor_dom_sf"/>
</dbReference>
<keyword evidence="4" id="KW-0328">Glycosyltransferase</keyword>
<evidence type="ECO:0000259" key="15">
    <source>
        <dbReference type="PROSITE" id="PS51456"/>
    </source>
</evidence>
<evidence type="ECO:0000256" key="10">
    <source>
        <dbReference type="ARBA" id="ARBA00023175"/>
    </source>
</evidence>
<dbReference type="InterPro" id="IPR014876">
    <property type="entry name" value="DEK_C"/>
</dbReference>
<keyword evidence="7 14" id="KW-1133">Transmembrane helix</keyword>
<feature type="region of interest" description="Disordered" evidence="13">
    <location>
        <begin position="165"/>
        <end position="201"/>
    </location>
</feature>
<dbReference type="InterPro" id="IPR036400">
    <property type="entry name" value="Cyt_B5-like_heme/steroid_sf"/>
</dbReference>
<feature type="transmembrane region" description="Helical" evidence="14">
    <location>
        <begin position="1982"/>
        <end position="2005"/>
    </location>
</feature>
<dbReference type="EMBL" id="LSSN01000800">
    <property type="protein sequence ID" value="OMJ22288.1"/>
    <property type="molecule type" value="Genomic_DNA"/>
</dbReference>
<dbReference type="PANTHER" id="PTHR22914">
    <property type="entry name" value="CHITIN SYNTHASE"/>
    <property type="match status" value="1"/>
</dbReference>
<feature type="region of interest" description="Disordered" evidence="13">
    <location>
        <begin position="34"/>
        <end position="68"/>
    </location>
</feature>
<gene>
    <name evidence="17" type="ORF">AYI70_g2975</name>
</gene>
<dbReference type="InterPro" id="IPR001609">
    <property type="entry name" value="Myosin_head_motor_dom-like"/>
</dbReference>
<dbReference type="GO" id="GO:0016459">
    <property type="term" value="C:myosin complex"/>
    <property type="evidence" value="ECO:0007669"/>
    <property type="project" value="UniProtKB-KW"/>
</dbReference>
<dbReference type="PROSITE" id="PS51456">
    <property type="entry name" value="MYOSIN_MOTOR"/>
    <property type="match status" value="1"/>
</dbReference>
<feature type="domain" description="Myosin motor" evidence="15">
    <location>
        <begin position="1"/>
        <end position="642"/>
    </location>
</feature>
<feature type="compositionally biased region" description="Basic and acidic residues" evidence="13">
    <location>
        <begin position="173"/>
        <end position="187"/>
    </location>
</feature>
<evidence type="ECO:0000256" key="11">
    <source>
        <dbReference type="ARBA" id="ARBA00023180"/>
    </source>
</evidence>
<evidence type="ECO:0000256" key="2">
    <source>
        <dbReference type="ARBA" id="ARBA00012543"/>
    </source>
</evidence>
<feature type="transmembrane region" description="Helical" evidence="14">
    <location>
        <begin position="1924"/>
        <end position="1948"/>
    </location>
</feature>
<dbReference type="InterPro" id="IPR027417">
    <property type="entry name" value="P-loop_NTPase"/>
</dbReference>
<evidence type="ECO:0000256" key="13">
    <source>
        <dbReference type="SAM" id="MobiDB-lite"/>
    </source>
</evidence>
<evidence type="ECO:0000256" key="7">
    <source>
        <dbReference type="ARBA" id="ARBA00022989"/>
    </source>
</evidence>
<feature type="transmembrane region" description="Helical" evidence="14">
    <location>
        <begin position="1264"/>
        <end position="1288"/>
    </location>
</feature>
<dbReference type="SUPFAM" id="SSF55856">
    <property type="entry name" value="Cytochrome b5-like heme/steroid binding domain"/>
    <property type="match status" value="1"/>
</dbReference>
<feature type="compositionally biased region" description="Polar residues" evidence="13">
    <location>
        <begin position="109"/>
        <end position="119"/>
    </location>
</feature>
<evidence type="ECO:0000256" key="6">
    <source>
        <dbReference type="ARBA" id="ARBA00022692"/>
    </source>
</evidence>
<feature type="binding site" evidence="12">
    <location>
        <begin position="344"/>
        <end position="351"/>
    </location>
    <ligand>
        <name>ATP</name>
        <dbReference type="ChEBI" id="CHEBI:30616"/>
    </ligand>
</feature>
<dbReference type="SMART" id="SM00242">
    <property type="entry name" value="MYSc"/>
    <property type="match status" value="1"/>
</dbReference>
<evidence type="ECO:0000256" key="4">
    <source>
        <dbReference type="ARBA" id="ARBA00022676"/>
    </source>
</evidence>
<dbReference type="InterPro" id="IPR029044">
    <property type="entry name" value="Nucleotide-diphossugar_trans"/>
</dbReference>
<feature type="compositionally biased region" description="Polar residues" evidence="13">
    <location>
        <begin position="2349"/>
        <end position="2361"/>
    </location>
</feature>
<organism evidence="17 18">
    <name type="scientific">Smittium culicis</name>
    <dbReference type="NCBI Taxonomy" id="133412"/>
    <lineage>
        <taxon>Eukaryota</taxon>
        <taxon>Fungi</taxon>
        <taxon>Fungi incertae sedis</taxon>
        <taxon>Zoopagomycota</taxon>
        <taxon>Kickxellomycotina</taxon>
        <taxon>Harpellomycetes</taxon>
        <taxon>Harpellales</taxon>
        <taxon>Legeriomycetaceae</taxon>
        <taxon>Smittium</taxon>
    </lineage>
</organism>
<evidence type="ECO:0000256" key="9">
    <source>
        <dbReference type="ARBA" id="ARBA00023136"/>
    </source>
</evidence>
<feature type="compositionally biased region" description="Acidic residues" evidence="13">
    <location>
        <begin position="188"/>
        <end position="201"/>
    </location>
</feature>
<comment type="caution">
    <text evidence="17">The sequence shown here is derived from an EMBL/GenBank/DDBJ whole genome shotgun (WGS) entry which is preliminary data.</text>
</comment>
<dbReference type="Gene3D" id="1.10.10.60">
    <property type="entry name" value="Homeodomain-like"/>
    <property type="match status" value="1"/>
</dbReference>
<dbReference type="GO" id="GO:0031505">
    <property type="term" value="P:fungal-type cell wall organization"/>
    <property type="evidence" value="ECO:0007669"/>
    <property type="project" value="TreeGrafter"/>
</dbReference>
<comment type="similarity">
    <text evidence="12">Belongs to the TRAFAC class myosin-kinesin ATPase superfamily. Myosin family.</text>
</comment>
<sequence length="2416" mass="275479">MTNFNQGNKKPNGNDRVWIDPKYDEKPGELRVESVKDLSDDDYANSKSASKVEIKRRNRINKKKVEPLNNRASNYEDFGDYKTEIGSSILTGNELIPENIKKKAYGKSTRATGQSTNDQYDQKDEKKAGTFEKGKQALQRAMSRKSIKNQTNTLKKSLKRFTIKGSSRYNRNRKTEDNIDENIHDNCQDSDESSFDSDESIEGVNEVKLPTSNSYLSDPSSVKAIVTAIRINNKFNNPYFKIQSSVLIACFPSRTGNSSGDITNARNILYNQSICKMFGQKYISDYKRFSGANSALAVSNISKNLEYSYIQRLILKRPHIYKMVTDAFFHLRRLKQNQLFVLSGISGSGKSSSENDILTQISYLSNKGSVDNKKANYLKIDAISSIIEAFASATTKESFSSTRCGYWREVQLNSKGRIIGHKLITFGHDRWRTTEPPIGERNFNIFYYLIYGSNTSMLTKLNLSADELKYNYLQSDPDLIPSENDSIESIQNIETFKYHGIFPSDISSKSEAIKHHKKICIAMYDNTVTSLVNCGINFNLINSMFQLLGAILHLGNCEFVDLVGVSESASSKNRNELEATARLLGVSPRGLETTLTYKTTVIGGELCTVFMSSFGAARQRDELARLLYHLMFMWLIDTINKTSNNKNSVNQFAILNMYGAGNCQRYPSYSNKNLNYSINDASQLQRFENFVVNLSNEKVFGFVLNEIFDENSGINFEMKKNKLYSKKVPYKNHLEASYLLVGRSTETMGGLVKALENHATNKDHSSNDMILLRNFTRNHSDNINFIINSDRNDKHQQLPSFGVNHFFGIQNYMIDGFSKHNSDQLVSTDFISLFQQSSRNRFMQIIFGVDFIRMFLNPNKETNVLEAHVTSNFNCNPTIQLSDSLPLAQMLESNDSDPLDMEINSNSVNNNEGVSINTKRKKIKYITTELEPVDSSSPPVTQVAEVNSALNNIFASASNYKTWHIFHIKPTPVYSSGEISNYLESGSRKILCFNPKFVEHQIVSFAIPEISYKRSSNEFSLSMGKNEFIIRYINIYKQSGSIVGGFKLEINDTSTEDEDKKEQKVKLEQIVESFGWKSGVDFILGESKIFMNEDSWQETELVLIAREKNTRNPPKNYHLNSKSGLNIDFNKISSKGLDSETSELSSEKSKSREYDSDSYLSPSNDSDAESTNENPNEDSDGEEQYGRDVYENQYSLENDFYENDSDWDIEKYDEKIETFEDIPTSTTRKYWVKTTNSLTFWIPKYLMNKCGIKRPDVQLAWREKVAICIIICLLWFILLFFIIGLGLIMCPKQYVYGMNEIGVHVTKDDAYIALRGVAYDITNFVNVPHGLSRGGAVLEDMLGFSGMDVNGSFPIPIRSACDGLVSDSTDPDYSMFLKSDPEVDSLFSFIHKPGMKIGTELPDHNFYFKYFLPKMKSYRKGDIVWNMDYLNHLHYKKGKYWRVLNGEVFNFDMYFETKNAIEYTGQKKWSFLDPTIEAIIDDGGARSTDISNYWVKMKLNSNQVKNNYKCMRNLFYVGKVDTRKSFRCLFPNYILLACACVLMFVTLVKFLASLQLSPRRKPQKHDKFVICQVPCYTEGEESLRKTIESLAVLNYEDKHKLLFIICDGNIVGSGNTKPTPRIVLDILGVDSKQDPSSLSFRSIGDGSKQHNMAKVYSGLFQHEGHSVPFIVVAKVGKPSEKSRPGNRGKRDSQMILLHFLNRSHNELPMSPLDLEIYHQMKNVIGIHPSMYEYVLMVDADTVVSKDSLNRLVACMVYDGKILGICGETRISNEDKSWATMIQVYEYFISHNMAKAFESIFGSVTCLPGCFSLYRIKNLAGDLLIASDSITKEYSENIVDTLHKKNLLSLGEDRYLTTLALKYFPQYKTTYTSDAVCETVVPDSFSVLLSQRRRWINSTVHNLIELVFLPELCGFCFFSMRFVVFIDLFGTLTMPCTVLYLLYLAYLAISKTSSIGYISLILIGVIYGLQVILFVIKRQWQHIGWLVIYLLAYPLWSLYIPIYSFWHFDDFSWGNTRIVVGEDGKRQIVISDDEKFNPSDIPMRTWNDHEDGLLEKHQLLYAMGNMVRDYDVGLDLDSKAGISNRHIDPEIQMKDSNNAPGSYYSNEDFERPLSSRAVTPAYPEALLFNQNHQSNFMGIRAFSPISHIGDNMYNSGGYLQQSAPGYCGNDMPVNQISLDQLQNPQRYGMEYNPHQNSFIVPNGPGMIPVAQSNYVGGNLTSGNEYEINPNVNPLIKETPGIHHLQAPNFLPSAFTQNSNIQQESNMLHQKQIAQQQMHFQAAQHLQQQQALNQQHLQHQQLYQTQFNQQQSTMPFNNYDINDKSLINMLRDSDPKITAHLKNESDDFPQPENNSNLVNGQSTPSDEEILFQIRVILSQVDLNFITIKKVRMHLEQLFGCDLSHKKTFIKNSIQEMIK</sequence>
<dbReference type="SUPFAM" id="SSF109715">
    <property type="entry name" value="DEK C-terminal domain"/>
    <property type="match status" value="1"/>
</dbReference>
<dbReference type="GO" id="GO:0004100">
    <property type="term" value="F:chitin synthase activity"/>
    <property type="evidence" value="ECO:0007669"/>
    <property type="project" value="UniProtKB-EC"/>
</dbReference>
<feature type="region of interest" description="Disordered" evidence="13">
    <location>
        <begin position="105"/>
        <end position="134"/>
    </location>
</feature>
<feature type="region of interest" description="Disordered" evidence="13">
    <location>
        <begin position="1"/>
        <end position="22"/>
    </location>
</feature>
<keyword evidence="6 14" id="KW-0812">Transmembrane</keyword>
<dbReference type="SUPFAM" id="SSF52540">
    <property type="entry name" value="P-loop containing nucleoside triphosphate hydrolases"/>
    <property type="match status" value="1"/>
</dbReference>
<keyword evidence="18" id="KW-1185">Reference proteome</keyword>
<evidence type="ECO:0000313" key="18">
    <source>
        <dbReference type="Proteomes" id="UP000187283"/>
    </source>
</evidence>
<feature type="region of interest" description="Disordered" evidence="13">
    <location>
        <begin position="2342"/>
        <end position="2361"/>
    </location>
</feature>
<keyword evidence="12" id="KW-0067">ATP-binding</keyword>
<evidence type="ECO:0000313" key="17">
    <source>
        <dbReference type="EMBL" id="OMJ22288.1"/>
    </source>
</evidence>